<protein>
    <submittedName>
        <fullName evidence="3">Uncharacterized protein</fullName>
    </submittedName>
</protein>
<dbReference type="AlphaFoldDB" id="X6N8V0"/>
<evidence type="ECO:0000256" key="1">
    <source>
        <dbReference type="SAM" id="Phobius"/>
    </source>
</evidence>
<keyword evidence="4" id="KW-1185">Reference proteome</keyword>
<keyword evidence="1" id="KW-0472">Membrane</keyword>
<feature type="transmembrane region" description="Helical" evidence="1">
    <location>
        <begin position="113"/>
        <end position="138"/>
    </location>
</feature>
<dbReference type="Proteomes" id="UP000023152">
    <property type="component" value="Unassembled WGS sequence"/>
</dbReference>
<sequence length="446" mass="49786">MQCFAFFFMLNVHYLIFQLKNIAYRSKISNEIYNDALIKIFKFFKIVCQTVFYKQQSGDLKPILIMPFFRNIISLHNLKLSRLAQFHHRKSSFNYSLYSWSVKTLFLQNFGRFCLCVNSLLLITVLISYLVLSVNFFGPITSSKTFSSKQSYAEAYALRQFRSTGGHSTKGNDLSTATTYNVQFSPLDRTYAIVNTTKSTHTKASPSVDVSCILHAFNLVISDALLAFSKEIKHTIQFTVQEEEKKSKDNRMNTSHLVEHFTCQSFEHSYKYLHDLFTSNNTGYMSVMMNDLPLLINAEEPYGSTDLKGYGFGYGSGMSVQCKGANTLISMGAGGGAVSAGESFAGGQDNGGGGGVQIIFQNTNSDLPLARDDVMSIGGGISQNNSQKISLDWDANPTGFYQRLQQLKYLHCQTVDVTGGGGWEGMFEHSSKLKAMISLSFSFHSV</sequence>
<keyword evidence="2" id="KW-0732">Signal</keyword>
<keyword evidence="1" id="KW-1133">Transmembrane helix</keyword>
<reference evidence="3 4" key="1">
    <citation type="journal article" date="2013" name="Curr. Biol.">
        <title>The Genome of the Foraminiferan Reticulomyxa filosa.</title>
        <authorList>
            <person name="Glockner G."/>
            <person name="Hulsmann N."/>
            <person name="Schleicher M."/>
            <person name="Noegel A.A."/>
            <person name="Eichinger L."/>
            <person name="Gallinger C."/>
            <person name="Pawlowski J."/>
            <person name="Sierra R."/>
            <person name="Euteneuer U."/>
            <person name="Pillet L."/>
            <person name="Moustafa A."/>
            <person name="Platzer M."/>
            <person name="Groth M."/>
            <person name="Szafranski K."/>
            <person name="Schliwa M."/>
        </authorList>
    </citation>
    <scope>NUCLEOTIDE SEQUENCE [LARGE SCALE GENOMIC DNA]</scope>
</reference>
<keyword evidence="1" id="KW-0812">Transmembrane</keyword>
<feature type="signal peptide" evidence="2">
    <location>
        <begin position="1"/>
        <end position="17"/>
    </location>
</feature>
<evidence type="ECO:0000313" key="3">
    <source>
        <dbReference type="EMBL" id="ETO22184.1"/>
    </source>
</evidence>
<accession>X6N8V0</accession>
<proteinExistence type="predicted"/>
<feature type="chain" id="PRO_5004975759" evidence="2">
    <location>
        <begin position="18"/>
        <end position="446"/>
    </location>
</feature>
<comment type="caution">
    <text evidence="3">The sequence shown here is derived from an EMBL/GenBank/DDBJ whole genome shotgun (WGS) entry which is preliminary data.</text>
</comment>
<dbReference type="EMBL" id="ASPP01010960">
    <property type="protein sequence ID" value="ETO22184.1"/>
    <property type="molecule type" value="Genomic_DNA"/>
</dbReference>
<evidence type="ECO:0000256" key="2">
    <source>
        <dbReference type="SAM" id="SignalP"/>
    </source>
</evidence>
<gene>
    <name evidence="3" type="ORF">RFI_15015</name>
</gene>
<evidence type="ECO:0000313" key="4">
    <source>
        <dbReference type="Proteomes" id="UP000023152"/>
    </source>
</evidence>
<organism evidence="3 4">
    <name type="scientific">Reticulomyxa filosa</name>
    <dbReference type="NCBI Taxonomy" id="46433"/>
    <lineage>
        <taxon>Eukaryota</taxon>
        <taxon>Sar</taxon>
        <taxon>Rhizaria</taxon>
        <taxon>Retaria</taxon>
        <taxon>Foraminifera</taxon>
        <taxon>Monothalamids</taxon>
        <taxon>Reticulomyxidae</taxon>
        <taxon>Reticulomyxa</taxon>
    </lineage>
</organism>
<name>X6N8V0_RETFI</name>